<protein>
    <submittedName>
        <fullName evidence="1">Uncharacterized protein</fullName>
    </submittedName>
</protein>
<accession>A0A0F8YTG1</accession>
<organism evidence="1">
    <name type="scientific">marine sediment metagenome</name>
    <dbReference type="NCBI Taxonomy" id="412755"/>
    <lineage>
        <taxon>unclassified sequences</taxon>
        <taxon>metagenomes</taxon>
        <taxon>ecological metagenomes</taxon>
    </lineage>
</organism>
<reference evidence="1" key="1">
    <citation type="journal article" date="2015" name="Nature">
        <title>Complex archaea that bridge the gap between prokaryotes and eukaryotes.</title>
        <authorList>
            <person name="Spang A."/>
            <person name="Saw J.H."/>
            <person name="Jorgensen S.L."/>
            <person name="Zaremba-Niedzwiedzka K."/>
            <person name="Martijn J."/>
            <person name="Lind A.E."/>
            <person name="van Eijk R."/>
            <person name="Schleper C."/>
            <person name="Guy L."/>
            <person name="Ettema T.J."/>
        </authorList>
    </citation>
    <scope>NUCLEOTIDE SEQUENCE</scope>
</reference>
<dbReference type="EMBL" id="LAZR01064523">
    <property type="protein sequence ID" value="KKK57359.1"/>
    <property type="molecule type" value="Genomic_DNA"/>
</dbReference>
<evidence type="ECO:0000313" key="1">
    <source>
        <dbReference type="EMBL" id="KKK57359.1"/>
    </source>
</evidence>
<gene>
    <name evidence="1" type="ORF">LCGC14_3055250</name>
</gene>
<name>A0A0F8YTG1_9ZZZZ</name>
<sequence>MELTTVERIKLLEILPPQGDILSLKIVRKLRETLSFNEDELKLLGTKYEFVCPFQDKVDGEPTSCKNKGFWPIAPKCAEHDILMVKTGQLNFHFTPEMQAKMKEIHMGLQAITIVSDTLKRANETKQLTDTHISLYDKFFPPIPEVIEEAMSE</sequence>
<proteinExistence type="predicted"/>
<dbReference type="AlphaFoldDB" id="A0A0F8YTG1"/>
<comment type="caution">
    <text evidence="1">The sequence shown here is derived from an EMBL/GenBank/DDBJ whole genome shotgun (WGS) entry which is preliminary data.</text>
</comment>